<dbReference type="InterPro" id="IPR009072">
    <property type="entry name" value="Histone-fold"/>
</dbReference>
<evidence type="ECO:0000256" key="7">
    <source>
        <dbReference type="SAM" id="MobiDB-lite"/>
    </source>
</evidence>
<dbReference type="Proteomes" id="UP000886523">
    <property type="component" value="Unassembled WGS sequence"/>
</dbReference>
<feature type="region of interest" description="Disordered" evidence="7">
    <location>
        <begin position="272"/>
        <end position="324"/>
    </location>
</feature>
<evidence type="ECO:0000256" key="5">
    <source>
        <dbReference type="ARBA" id="ARBA00023242"/>
    </source>
</evidence>
<dbReference type="PANTHER" id="PTHR11380:SF16">
    <property type="entry name" value="TRANSCRIPTION INITIATION PROTEIN SPT3 HOMOLOG"/>
    <property type="match status" value="1"/>
</dbReference>
<dbReference type="GO" id="GO:0005634">
    <property type="term" value="C:nucleus"/>
    <property type="evidence" value="ECO:0007669"/>
    <property type="project" value="UniProtKB-SubCell"/>
</dbReference>
<evidence type="ECO:0000256" key="2">
    <source>
        <dbReference type="ARBA" id="ARBA00023015"/>
    </source>
</evidence>
<dbReference type="GO" id="GO:0003712">
    <property type="term" value="F:transcription coregulator activity"/>
    <property type="evidence" value="ECO:0007669"/>
    <property type="project" value="TreeGrafter"/>
</dbReference>
<feature type="compositionally biased region" description="Basic and acidic residues" evidence="7">
    <location>
        <begin position="99"/>
        <end position="112"/>
    </location>
</feature>
<feature type="compositionally biased region" description="Acidic residues" evidence="7">
    <location>
        <begin position="163"/>
        <end position="172"/>
    </location>
</feature>
<dbReference type="GO" id="GO:0006357">
    <property type="term" value="P:regulation of transcription by RNA polymerase II"/>
    <property type="evidence" value="ECO:0007669"/>
    <property type="project" value="UniProtKB-ARBA"/>
</dbReference>
<evidence type="ECO:0000256" key="6">
    <source>
        <dbReference type="ARBA" id="ARBA00061274"/>
    </source>
</evidence>
<dbReference type="SUPFAM" id="SSF47113">
    <property type="entry name" value="Histone-fold"/>
    <property type="match status" value="1"/>
</dbReference>
<dbReference type="InterPro" id="IPR003195">
    <property type="entry name" value="TFIID_TAF13"/>
</dbReference>
<comment type="subcellular location">
    <subcellularLocation>
        <location evidence="1">Nucleus</location>
    </subcellularLocation>
</comment>
<comment type="caution">
    <text evidence="8">The sequence shown here is derived from an EMBL/GenBank/DDBJ whole genome shotgun (WGS) entry which is preliminary data.</text>
</comment>
<gene>
    <name evidence="8" type="ORF">BS47DRAFT_1352083</name>
</gene>
<evidence type="ECO:0000313" key="8">
    <source>
        <dbReference type="EMBL" id="KAF9507072.1"/>
    </source>
</evidence>
<feature type="region of interest" description="Disordered" evidence="7">
    <location>
        <begin position="152"/>
        <end position="178"/>
    </location>
</feature>
<keyword evidence="3" id="KW-0010">Activator</keyword>
<evidence type="ECO:0000256" key="1">
    <source>
        <dbReference type="ARBA" id="ARBA00004123"/>
    </source>
</evidence>
<dbReference type="GO" id="GO:0006366">
    <property type="term" value="P:transcription by RNA polymerase II"/>
    <property type="evidence" value="ECO:0007669"/>
    <property type="project" value="InterPro"/>
</dbReference>
<dbReference type="CDD" id="cd22926">
    <property type="entry name" value="HFD_SPT3"/>
    <property type="match status" value="1"/>
</dbReference>
<dbReference type="FunFam" id="1.10.20.10:FF:000023">
    <property type="entry name" value="transcription initiation protein SPT3 homolog"/>
    <property type="match status" value="1"/>
</dbReference>
<dbReference type="GO" id="GO:0000124">
    <property type="term" value="C:SAGA complex"/>
    <property type="evidence" value="ECO:0007669"/>
    <property type="project" value="TreeGrafter"/>
</dbReference>
<dbReference type="Pfam" id="PF02269">
    <property type="entry name" value="TFIID-18kDa"/>
    <property type="match status" value="1"/>
</dbReference>
<dbReference type="OrthoDB" id="66982at2759"/>
<sequence>MSKTKGTEDKGIKEYRYAQEIAQMMFVFGEVQDPNSNAVNLVEDIVRGQILEIVIQARQLSAKRGARHVTPEDLIFIIRDDRAKVNRLRTYMSWKDVRKNAKEPGGDGKGDVDEALEDGADEQNASKPKKRIVKLSWEITTIYSEILKTIASNNPGRHSGHSDDEDEDEMEAHEDSVKRLRDADEATRHMTKEEYMHYSECRQASFTYRKAKRFKEYLNLPSQLELRSDDTIDILGFLAFEIVRALTISALEVKRSLEEAAFTNVLAAAPSSPEQTKKRKLLPGATTTTTARRCRRKDGADEDEAPWGGAQTPASTLFLHPPEARTPLTPQHIQDAFTRMQKDHSHAKGAGMRNWRGGLVRTRISLI</sequence>
<comment type="similarity">
    <text evidence="6">Belongs to the SPT3 family.</text>
</comment>
<keyword evidence="5" id="KW-0539">Nucleus</keyword>
<reference evidence="8" key="1">
    <citation type="journal article" date="2020" name="Nat. Commun.">
        <title>Large-scale genome sequencing of mycorrhizal fungi provides insights into the early evolution of symbiotic traits.</title>
        <authorList>
            <person name="Miyauchi S."/>
            <person name="Kiss E."/>
            <person name="Kuo A."/>
            <person name="Drula E."/>
            <person name="Kohler A."/>
            <person name="Sanchez-Garcia M."/>
            <person name="Morin E."/>
            <person name="Andreopoulos B."/>
            <person name="Barry K.W."/>
            <person name="Bonito G."/>
            <person name="Buee M."/>
            <person name="Carver A."/>
            <person name="Chen C."/>
            <person name="Cichocki N."/>
            <person name="Clum A."/>
            <person name="Culley D."/>
            <person name="Crous P.W."/>
            <person name="Fauchery L."/>
            <person name="Girlanda M."/>
            <person name="Hayes R.D."/>
            <person name="Keri Z."/>
            <person name="LaButti K."/>
            <person name="Lipzen A."/>
            <person name="Lombard V."/>
            <person name="Magnuson J."/>
            <person name="Maillard F."/>
            <person name="Murat C."/>
            <person name="Nolan M."/>
            <person name="Ohm R.A."/>
            <person name="Pangilinan J."/>
            <person name="Pereira M.F."/>
            <person name="Perotto S."/>
            <person name="Peter M."/>
            <person name="Pfister S."/>
            <person name="Riley R."/>
            <person name="Sitrit Y."/>
            <person name="Stielow J.B."/>
            <person name="Szollosi G."/>
            <person name="Zifcakova L."/>
            <person name="Stursova M."/>
            <person name="Spatafora J.W."/>
            <person name="Tedersoo L."/>
            <person name="Vaario L.M."/>
            <person name="Yamada A."/>
            <person name="Yan M."/>
            <person name="Wang P."/>
            <person name="Xu J."/>
            <person name="Bruns T."/>
            <person name="Baldrian P."/>
            <person name="Vilgalys R."/>
            <person name="Dunand C."/>
            <person name="Henrissat B."/>
            <person name="Grigoriev I.V."/>
            <person name="Hibbett D."/>
            <person name="Nagy L.G."/>
            <person name="Martin F.M."/>
        </authorList>
    </citation>
    <scope>NUCLEOTIDE SEQUENCE</scope>
    <source>
        <strain evidence="8">UP504</strain>
    </source>
</reference>
<dbReference type="PANTHER" id="PTHR11380">
    <property type="entry name" value="TRANSCRIPTION INITIATION FACTOR TFIID/SUPT3-RELATED"/>
    <property type="match status" value="1"/>
</dbReference>
<keyword evidence="2" id="KW-0805">Transcription regulation</keyword>
<proteinExistence type="inferred from homology"/>
<evidence type="ECO:0000256" key="4">
    <source>
        <dbReference type="ARBA" id="ARBA00023163"/>
    </source>
</evidence>
<name>A0A9P6AJP8_9AGAM</name>
<dbReference type="GO" id="GO:0046982">
    <property type="term" value="F:protein heterodimerization activity"/>
    <property type="evidence" value="ECO:0007669"/>
    <property type="project" value="InterPro"/>
</dbReference>
<keyword evidence="4" id="KW-0804">Transcription</keyword>
<evidence type="ECO:0000256" key="3">
    <source>
        <dbReference type="ARBA" id="ARBA00023159"/>
    </source>
</evidence>
<keyword evidence="9" id="KW-1185">Reference proteome</keyword>
<evidence type="ECO:0000313" key="9">
    <source>
        <dbReference type="Proteomes" id="UP000886523"/>
    </source>
</evidence>
<evidence type="ECO:0008006" key="10">
    <source>
        <dbReference type="Google" id="ProtNLM"/>
    </source>
</evidence>
<dbReference type="Gene3D" id="1.10.20.10">
    <property type="entry name" value="Histone, subunit A"/>
    <property type="match status" value="1"/>
</dbReference>
<organism evidence="8 9">
    <name type="scientific">Hydnum rufescens UP504</name>
    <dbReference type="NCBI Taxonomy" id="1448309"/>
    <lineage>
        <taxon>Eukaryota</taxon>
        <taxon>Fungi</taxon>
        <taxon>Dikarya</taxon>
        <taxon>Basidiomycota</taxon>
        <taxon>Agaricomycotina</taxon>
        <taxon>Agaricomycetes</taxon>
        <taxon>Cantharellales</taxon>
        <taxon>Hydnaceae</taxon>
        <taxon>Hydnum</taxon>
    </lineage>
</organism>
<protein>
    <recommendedName>
        <fullName evidence="10">TFIID-18kDa-domain-containing protein</fullName>
    </recommendedName>
</protein>
<dbReference type="EMBL" id="MU129091">
    <property type="protein sequence ID" value="KAF9507072.1"/>
    <property type="molecule type" value="Genomic_DNA"/>
</dbReference>
<feature type="region of interest" description="Disordered" evidence="7">
    <location>
        <begin position="99"/>
        <end position="127"/>
    </location>
</feature>
<accession>A0A9P6AJP8</accession>
<dbReference type="AlphaFoldDB" id="A0A9P6AJP8"/>